<dbReference type="GO" id="GO:0002098">
    <property type="term" value="P:tRNA wobble uridine modification"/>
    <property type="evidence" value="ECO:0007669"/>
    <property type="project" value="TreeGrafter"/>
</dbReference>
<accession>A0A377HM95</accession>
<organism evidence="2 3">
    <name type="scientific">Grimontia hollisae</name>
    <name type="common">Vibrio hollisae</name>
    <dbReference type="NCBI Taxonomy" id="673"/>
    <lineage>
        <taxon>Bacteria</taxon>
        <taxon>Pseudomonadati</taxon>
        <taxon>Pseudomonadota</taxon>
        <taxon>Gammaproteobacteria</taxon>
        <taxon>Vibrionales</taxon>
        <taxon>Vibrionaceae</taxon>
        <taxon>Grimontia</taxon>
    </lineage>
</organism>
<name>A0A377HM95_GRIHO</name>
<dbReference type="InterPro" id="IPR027417">
    <property type="entry name" value="P-loop_NTPase"/>
</dbReference>
<evidence type="ECO:0000313" key="3">
    <source>
        <dbReference type="Proteomes" id="UP000254512"/>
    </source>
</evidence>
<sequence length="291" mass="32491">MSIKEKLQNILTKEHQQLTAAQQVQIIQYLEKQQLNILIVGATGAGKSSTINALFNIEQARVGVGADPMTMDITRYDLGNLILWDTPGLGDGIEKDKQHIEKIVHQLQQQDENDAFVIDLVLVILDGSSRDMGTSFELINNVIIPNLGEKPSDRILVAINQADVAYKGPTGWDRVTNTPTDIGYRFLEEKIENVKQRIYASTQVTVDPIYYSAGFQDEYGQQLPFNLSKLLCLIVEKAPNEKRLALRTNLSKKKESWASSDGRDNYMKTVKESFSVGKILASIVGFFLGLS</sequence>
<gene>
    <name evidence="2" type="ORF">NCTC11645_01746</name>
</gene>
<dbReference type="GO" id="GO:0030488">
    <property type="term" value="P:tRNA methylation"/>
    <property type="evidence" value="ECO:0007669"/>
    <property type="project" value="TreeGrafter"/>
</dbReference>
<dbReference type="RefSeq" id="WP_115659714.1">
    <property type="nucleotide sequence ID" value="NZ_UGHD01000002.1"/>
</dbReference>
<dbReference type="EMBL" id="UGHD01000002">
    <property type="protein sequence ID" value="STO57360.1"/>
    <property type="molecule type" value="Genomic_DNA"/>
</dbReference>
<dbReference type="GO" id="GO:0005525">
    <property type="term" value="F:GTP binding"/>
    <property type="evidence" value="ECO:0007669"/>
    <property type="project" value="InterPro"/>
</dbReference>
<dbReference type="PANTHER" id="PTHR42714">
    <property type="entry name" value="TRNA MODIFICATION GTPASE GTPBP3"/>
    <property type="match status" value="1"/>
</dbReference>
<evidence type="ECO:0000259" key="1">
    <source>
        <dbReference type="Pfam" id="PF01926"/>
    </source>
</evidence>
<dbReference type="PANTHER" id="PTHR42714:SF2">
    <property type="entry name" value="TRNA MODIFICATION GTPASE GTPBP3, MITOCHONDRIAL"/>
    <property type="match status" value="1"/>
</dbReference>
<dbReference type="Gene3D" id="3.40.50.300">
    <property type="entry name" value="P-loop containing nucleotide triphosphate hydrolases"/>
    <property type="match status" value="1"/>
</dbReference>
<dbReference type="Pfam" id="PF01926">
    <property type="entry name" value="MMR_HSR1"/>
    <property type="match status" value="1"/>
</dbReference>
<dbReference type="Proteomes" id="UP000254512">
    <property type="component" value="Unassembled WGS sequence"/>
</dbReference>
<dbReference type="SUPFAM" id="SSF52540">
    <property type="entry name" value="P-loop containing nucleoside triphosphate hydrolases"/>
    <property type="match status" value="1"/>
</dbReference>
<dbReference type="AlphaFoldDB" id="A0A377HM95"/>
<evidence type="ECO:0000313" key="2">
    <source>
        <dbReference type="EMBL" id="STO57360.1"/>
    </source>
</evidence>
<dbReference type="InterPro" id="IPR006073">
    <property type="entry name" value="GTP-bd"/>
</dbReference>
<feature type="domain" description="G" evidence="1">
    <location>
        <begin position="37"/>
        <end position="131"/>
    </location>
</feature>
<dbReference type="GO" id="GO:0005829">
    <property type="term" value="C:cytosol"/>
    <property type="evidence" value="ECO:0007669"/>
    <property type="project" value="TreeGrafter"/>
</dbReference>
<proteinExistence type="predicted"/>
<reference evidence="2 3" key="1">
    <citation type="submission" date="2018-06" db="EMBL/GenBank/DDBJ databases">
        <authorList>
            <consortium name="Pathogen Informatics"/>
            <person name="Doyle S."/>
        </authorList>
    </citation>
    <scope>NUCLEOTIDE SEQUENCE [LARGE SCALE GENOMIC DNA]</scope>
    <source>
        <strain evidence="2 3">NCTC11645</strain>
    </source>
</reference>
<protein>
    <submittedName>
        <fullName evidence="2">tRNA modification GTPase TrmE</fullName>
    </submittedName>
</protein>